<feature type="chain" id="PRO_5038031224" evidence="2">
    <location>
        <begin position="27"/>
        <end position="269"/>
    </location>
</feature>
<feature type="coiled-coil region" evidence="1">
    <location>
        <begin position="154"/>
        <end position="223"/>
    </location>
</feature>
<sequence length="269" mass="29390">MKRYKWITASLVAWMLASPMAGTATAAQIALTASVKTSLDKMVRSGHTQADQVRMRYDELLTLLGQEKESDASIKSLHAENQAALTALNKQIKQIDSDKIAPLADVLAQAKERYKPLFTHYTSLNKQISEAGKLKNKELSSMLRLQAGMLKIPVQFARLDIQIKEAALKEAKDAAAKKTKQIRGSLSAIDQANARIKASKNAVKSAEAEASQALSALKQASKDGDVSRASDMLASLVSHSRQITREKQNVYTEETGISRIVSDAKKQLP</sequence>
<keyword evidence="2" id="KW-0732">Signal</keyword>
<dbReference type="Proteomes" id="UP000693672">
    <property type="component" value="Unassembled WGS sequence"/>
</dbReference>
<comment type="caution">
    <text evidence="3">The sequence shown here is derived from an EMBL/GenBank/DDBJ whole genome shotgun (WGS) entry which is preliminary data.</text>
</comment>
<evidence type="ECO:0000313" key="3">
    <source>
        <dbReference type="EMBL" id="CAG7643890.1"/>
    </source>
</evidence>
<proteinExistence type="predicted"/>
<keyword evidence="1" id="KW-0175">Coiled coil</keyword>
<feature type="signal peptide" evidence="2">
    <location>
        <begin position="1"/>
        <end position="26"/>
    </location>
</feature>
<dbReference type="RefSeq" id="WP_218094293.1">
    <property type="nucleotide sequence ID" value="NZ_CAJVAS010000026.1"/>
</dbReference>
<gene>
    <name evidence="3" type="ORF">PAESOLCIP111_04572</name>
</gene>
<keyword evidence="4" id="KW-1185">Reference proteome</keyword>
<dbReference type="EMBL" id="CAJVAS010000026">
    <property type="protein sequence ID" value="CAG7643890.1"/>
    <property type="molecule type" value="Genomic_DNA"/>
</dbReference>
<name>A0A916NR05_9BACL</name>
<dbReference type="AlphaFoldDB" id="A0A916NR05"/>
<reference evidence="3" key="1">
    <citation type="submission" date="2021-06" db="EMBL/GenBank/DDBJ databases">
        <authorList>
            <person name="Criscuolo A."/>
        </authorList>
    </citation>
    <scope>NUCLEOTIDE SEQUENCE</scope>
    <source>
        <strain evidence="3">CIP111600</strain>
    </source>
</reference>
<organism evidence="3 4">
    <name type="scientific">Paenibacillus solanacearum</name>
    <dbReference type="NCBI Taxonomy" id="2048548"/>
    <lineage>
        <taxon>Bacteria</taxon>
        <taxon>Bacillati</taxon>
        <taxon>Bacillota</taxon>
        <taxon>Bacilli</taxon>
        <taxon>Bacillales</taxon>
        <taxon>Paenibacillaceae</taxon>
        <taxon>Paenibacillus</taxon>
    </lineage>
</organism>
<evidence type="ECO:0000256" key="2">
    <source>
        <dbReference type="SAM" id="SignalP"/>
    </source>
</evidence>
<accession>A0A916NR05</accession>
<protein>
    <submittedName>
        <fullName evidence="3">Uncharacterized protein</fullName>
    </submittedName>
</protein>
<evidence type="ECO:0000313" key="4">
    <source>
        <dbReference type="Proteomes" id="UP000693672"/>
    </source>
</evidence>
<evidence type="ECO:0000256" key="1">
    <source>
        <dbReference type="SAM" id="Coils"/>
    </source>
</evidence>